<evidence type="ECO:0000313" key="1">
    <source>
        <dbReference type="Proteomes" id="UP000095280"/>
    </source>
</evidence>
<protein>
    <submittedName>
        <fullName evidence="2">SnoaL-like domain-containing protein</fullName>
    </submittedName>
</protein>
<accession>A0A1I8JIF5</accession>
<proteinExistence type="predicted"/>
<evidence type="ECO:0000313" key="2">
    <source>
        <dbReference type="WBParaSite" id="maker-uti_cns_0048289-snap-gene-0.2-mRNA-1"/>
    </source>
</evidence>
<name>A0A1I8JIF5_9PLAT</name>
<sequence length="286" mass="30602">SDVRSAQVRESVRARALLSVEPATLQCKVYRQSVLLEISMAPGDLLLTACILAAAVSLPAAKIASSAPSNPSHEPLRRSIRAALDPSRTEALEEAAEAAIAESGGSRQVEKLLALSYSEFGSMAKVQPFNRLLANNTDNFVPLVLSLLGADSRHLADFRELAFPELANGTGPEGWRLHKLAHWPKDGRSSGTKLSCLLVAPAGPASYDLVLVISATAPVQIGDRDLLVAETKLAEQLGWPDRRESRLARVGHEAGLSESDLDGLMAFAELNCLRKLGAYFEVALDS</sequence>
<organism evidence="1 2">
    <name type="scientific">Macrostomum lignano</name>
    <dbReference type="NCBI Taxonomy" id="282301"/>
    <lineage>
        <taxon>Eukaryota</taxon>
        <taxon>Metazoa</taxon>
        <taxon>Spiralia</taxon>
        <taxon>Lophotrochozoa</taxon>
        <taxon>Platyhelminthes</taxon>
        <taxon>Rhabditophora</taxon>
        <taxon>Macrostomorpha</taxon>
        <taxon>Macrostomida</taxon>
        <taxon>Macrostomidae</taxon>
        <taxon>Macrostomum</taxon>
    </lineage>
</organism>
<reference evidence="2" key="1">
    <citation type="submission" date="2016-11" db="UniProtKB">
        <authorList>
            <consortium name="WormBaseParasite"/>
        </authorList>
    </citation>
    <scope>IDENTIFICATION</scope>
</reference>
<dbReference type="AlphaFoldDB" id="A0A1I8JIF5"/>
<dbReference type="Proteomes" id="UP000095280">
    <property type="component" value="Unplaced"/>
</dbReference>
<keyword evidence="1" id="KW-1185">Reference proteome</keyword>
<dbReference type="WBParaSite" id="maker-uti_cns_0048289-snap-gene-0.2-mRNA-1">
    <property type="protein sequence ID" value="maker-uti_cns_0048289-snap-gene-0.2-mRNA-1"/>
    <property type="gene ID" value="maker-uti_cns_0048289-snap-gene-0.2"/>
</dbReference>